<dbReference type="EMBL" id="JANBOJ010000548">
    <property type="protein sequence ID" value="KAJ1718967.1"/>
    <property type="molecule type" value="Genomic_DNA"/>
</dbReference>
<feature type="compositionally biased region" description="Low complexity" evidence="10">
    <location>
        <begin position="70"/>
        <end position="81"/>
    </location>
</feature>
<keyword evidence="5" id="KW-0347">Helicase</keyword>
<name>A0A9W7XV21_9FUNG</name>
<feature type="compositionally biased region" description="Basic residues" evidence="10">
    <location>
        <begin position="1"/>
        <end position="15"/>
    </location>
</feature>
<dbReference type="Gene3D" id="1.20.120.1080">
    <property type="match status" value="1"/>
</dbReference>
<dbReference type="PROSITE" id="PS51192">
    <property type="entry name" value="HELICASE_ATP_BIND_1"/>
    <property type="match status" value="1"/>
</dbReference>
<accession>A0A9W7XV21</accession>
<dbReference type="InterPro" id="IPR011709">
    <property type="entry name" value="DEAD-box_helicase_OB_fold"/>
</dbReference>
<evidence type="ECO:0000313" key="13">
    <source>
        <dbReference type="EMBL" id="KAJ1718967.1"/>
    </source>
</evidence>
<evidence type="ECO:0000256" key="9">
    <source>
        <dbReference type="ARBA" id="ARBA00047984"/>
    </source>
</evidence>
<feature type="domain" description="Helicase ATP-binding" evidence="11">
    <location>
        <begin position="297"/>
        <end position="460"/>
    </location>
</feature>
<gene>
    <name evidence="13" type="ORF">LPJ53_006182</name>
</gene>
<evidence type="ECO:0000256" key="1">
    <source>
        <dbReference type="ARBA" id="ARBA00012552"/>
    </source>
</evidence>
<evidence type="ECO:0000313" key="14">
    <source>
        <dbReference type="Proteomes" id="UP001149813"/>
    </source>
</evidence>
<feature type="region of interest" description="Disordered" evidence="10">
    <location>
        <begin position="929"/>
        <end position="976"/>
    </location>
</feature>
<dbReference type="InterPro" id="IPR048333">
    <property type="entry name" value="HA2_WH"/>
</dbReference>
<dbReference type="GO" id="GO:0006397">
    <property type="term" value="P:mRNA processing"/>
    <property type="evidence" value="ECO:0007669"/>
    <property type="project" value="UniProtKB-KW"/>
</dbReference>
<dbReference type="InterPro" id="IPR001650">
    <property type="entry name" value="Helicase_C-like"/>
</dbReference>
<evidence type="ECO:0000256" key="6">
    <source>
        <dbReference type="ARBA" id="ARBA00022840"/>
    </source>
</evidence>
<comment type="similarity">
    <text evidence="8">Belongs to the DEAD box helicase family. DEAH subfamily. PRP16 sub-subfamily.</text>
</comment>
<dbReference type="Pfam" id="PF00270">
    <property type="entry name" value="DEAD"/>
    <property type="match status" value="1"/>
</dbReference>
<evidence type="ECO:0000256" key="3">
    <source>
        <dbReference type="ARBA" id="ARBA00022741"/>
    </source>
</evidence>
<keyword evidence="3" id="KW-0547">Nucleotide-binding</keyword>
<sequence length="976" mass="106163">SPSRRWSRSPPRSHGRRADSRHRPQTQTRTRPQSTWDAPTPRRATADRSPRASGSTAVRRGSGSDGSPGGSAAARAEWEQAQAQLDRDWYGLDEGGTVADDAHNPFASYVEHDDGLEAKLLGQQAKRMTARQAQHRRDDDQWINSRLMQSGVMQAAGDADADDDDAGRVHLLVHDVRPAFLEGAVLARQAEMVQTVVDPTSDLAVFARKGSALVREQRQKRERIKATRDAVNMAGTTLGNVLGVQDADAGSDGEPGDVGEAPAETETAAAASDFARSKTMREQREFLPAFACRDDLLRVIGDNQVTIVVGETGSGKTTQLAQYLHEAGYTRHGMVGCTQPRRVAAMSVARRVADEMGVPVGDTVGYAIRFEDCTGARTKIKYMTEGVLLRETLTHGDLAPYAAVIMDEAHERTLNTDVLLGLLRRIAAVRSDLKVIVTSATMNAQRFAAFFGNAPVFTIPGRTFPVDVMFSRTPCDDYVDSAVRQTLTVHLSQAAGDILVFMTGQEDIEACCAALRERLAAVDGAAPLAVLPIYSQLPADMQARIFAPAPVRKAVVATNIAETSLTVDGVRYVVDAGFSKVKVYNPRIGMDALQVTPISQASAGQRSGRAGRTAPGVAYRLYTEQAFGREMFANAIPEIQRTNLAYVVMLLKTIGVADLLAFDFLDPPPRDTIRASMHQLWTLGALDAGRAAAITPLGRRMAALPLDPAPARMLVEATDRGCAAEVATIVAMLAVPSVFFRPRERLDEADAAREKFFVPESDHLTLLNVFNQWRANGCRDAWCARHFLHAKSLRKARDVREQLAALLAPGQRHPELSSAGADWDAVRQCICSAYFYQAARSKSLGEYLDLRTGLPCHVHPTSALYGMGHTPDYIVYHELVCTSKEYMQCATAVDPRWLAEMGPMFFSVREPGSRKPMPQIQAEQAMHLDGDDDANAPSAADAAAAAAAARRSKARSAIVTPGAMPRFKTPRRRTNI</sequence>
<evidence type="ECO:0000256" key="2">
    <source>
        <dbReference type="ARBA" id="ARBA00022664"/>
    </source>
</evidence>
<evidence type="ECO:0000259" key="12">
    <source>
        <dbReference type="PROSITE" id="PS51194"/>
    </source>
</evidence>
<keyword evidence="6" id="KW-0067">ATP-binding</keyword>
<dbReference type="OrthoDB" id="10253254at2759"/>
<dbReference type="GO" id="GO:0005681">
    <property type="term" value="C:spliceosomal complex"/>
    <property type="evidence" value="ECO:0007669"/>
    <property type="project" value="UniProtKB-ARBA"/>
</dbReference>
<dbReference type="PROSITE" id="PS00690">
    <property type="entry name" value="DEAH_ATP_HELICASE"/>
    <property type="match status" value="1"/>
</dbReference>
<dbReference type="GO" id="GO:0005524">
    <property type="term" value="F:ATP binding"/>
    <property type="evidence" value="ECO:0007669"/>
    <property type="project" value="UniProtKB-KW"/>
</dbReference>
<evidence type="ECO:0000256" key="8">
    <source>
        <dbReference type="ARBA" id="ARBA00038040"/>
    </source>
</evidence>
<proteinExistence type="inferred from homology"/>
<keyword evidence="14" id="KW-1185">Reference proteome</keyword>
<dbReference type="SMART" id="SM00487">
    <property type="entry name" value="DEXDc"/>
    <property type="match status" value="1"/>
</dbReference>
<evidence type="ECO:0000256" key="5">
    <source>
        <dbReference type="ARBA" id="ARBA00022806"/>
    </source>
</evidence>
<dbReference type="GO" id="GO:0016787">
    <property type="term" value="F:hydrolase activity"/>
    <property type="evidence" value="ECO:0007669"/>
    <property type="project" value="UniProtKB-KW"/>
</dbReference>
<dbReference type="CDD" id="cd18791">
    <property type="entry name" value="SF2_C_RHA"/>
    <property type="match status" value="1"/>
</dbReference>
<feature type="region of interest" description="Disordered" evidence="10">
    <location>
        <begin position="1"/>
        <end position="81"/>
    </location>
</feature>
<evidence type="ECO:0000256" key="10">
    <source>
        <dbReference type="SAM" id="MobiDB-lite"/>
    </source>
</evidence>
<dbReference type="InterPro" id="IPR014001">
    <property type="entry name" value="Helicase_ATP-bd"/>
</dbReference>
<evidence type="ECO:0000256" key="4">
    <source>
        <dbReference type="ARBA" id="ARBA00022801"/>
    </source>
</evidence>
<dbReference type="PANTHER" id="PTHR18934:SF91">
    <property type="entry name" value="PRE-MRNA-SPLICING FACTOR ATP-DEPENDENT RNA HELICASE PRP16"/>
    <property type="match status" value="1"/>
</dbReference>
<dbReference type="AlphaFoldDB" id="A0A9W7XV21"/>
<reference evidence="13" key="1">
    <citation type="submission" date="2022-07" db="EMBL/GenBank/DDBJ databases">
        <title>Phylogenomic reconstructions and comparative analyses of Kickxellomycotina fungi.</title>
        <authorList>
            <person name="Reynolds N.K."/>
            <person name="Stajich J.E."/>
            <person name="Barry K."/>
            <person name="Grigoriev I.V."/>
            <person name="Crous P."/>
            <person name="Smith M.E."/>
        </authorList>
    </citation>
    <scope>NUCLEOTIDE SEQUENCE</scope>
    <source>
        <strain evidence="13">NBRC 32514</strain>
    </source>
</reference>
<dbReference type="GO" id="GO:0034458">
    <property type="term" value="F:3'-5' RNA helicase activity"/>
    <property type="evidence" value="ECO:0007669"/>
    <property type="project" value="TreeGrafter"/>
</dbReference>
<dbReference type="SMART" id="SM00847">
    <property type="entry name" value="HA2"/>
    <property type="match status" value="1"/>
</dbReference>
<dbReference type="Pfam" id="PF07717">
    <property type="entry name" value="OB_NTP_bind"/>
    <property type="match status" value="1"/>
</dbReference>
<dbReference type="InterPro" id="IPR002464">
    <property type="entry name" value="DNA/RNA_helicase_DEAH_CS"/>
</dbReference>
<protein>
    <recommendedName>
        <fullName evidence="1">RNA helicase</fullName>
        <ecNumber evidence="1">3.6.4.13</ecNumber>
    </recommendedName>
</protein>
<feature type="compositionally biased region" description="Low complexity" evidence="10">
    <location>
        <begin position="935"/>
        <end position="949"/>
    </location>
</feature>
<dbReference type="InterPro" id="IPR027417">
    <property type="entry name" value="P-loop_NTPase"/>
</dbReference>
<keyword evidence="4" id="KW-0378">Hydrolase</keyword>
<dbReference type="Pfam" id="PF00271">
    <property type="entry name" value="Helicase_C"/>
    <property type="match status" value="1"/>
</dbReference>
<dbReference type="InterPro" id="IPR007502">
    <property type="entry name" value="Helicase-assoc_dom"/>
</dbReference>
<keyword evidence="7" id="KW-0508">mRNA splicing</keyword>
<dbReference type="Proteomes" id="UP001149813">
    <property type="component" value="Unassembled WGS sequence"/>
</dbReference>
<dbReference type="SMART" id="SM00490">
    <property type="entry name" value="HELICc"/>
    <property type="match status" value="1"/>
</dbReference>
<dbReference type="InterPro" id="IPR011545">
    <property type="entry name" value="DEAD/DEAH_box_helicase_dom"/>
</dbReference>
<dbReference type="GO" id="GO:0008380">
    <property type="term" value="P:RNA splicing"/>
    <property type="evidence" value="ECO:0007669"/>
    <property type="project" value="UniProtKB-KW"/>
</dbReference>
<dbReference type="EC" id="3.6.4.13" evidence="1"/>
<feature type="non-terminal residue" evidence="13">
    <location>
        <position position="1"/>
    </location>
</feature>
<dbReference type="Gene3D" id="3.40.50.300">
    <property type="entry name" value="P-loop containing nucleotide triphosphate hydrolases"/>
    <property type="match status" value="2"/>
</dbReference>
<comment type="caution">
    <text evidence="13">The sequence shown here is derived from an EMBL/GenBank/DDBJ whole genome shotgun (WGS) entry which is preliminary data.</text>
</comment>
<organism evidence="13 14">
    <name type="scientific">Coemansia erecta</name>
    <dbReference type="NCBI Taxonomy" id="147472"/>
    <lineage>
        <taxon>Eukaryota</taxon>
        <taxon>Fungi</taxon>
        <taxon>Fungi incertae sedis</taxon>
        <taxon>Zoopagomycota</taxon>
        <taxon>Kickxellomycotina</taxon>
        <taxon>Kickxellomycetes</taxon>
        <taxon>Kickxellales</taxon>
        <taxon>Kickxellaceae</taxon>
        <taxon>Coemansia</taxon>
    </lineage>
</organism>
<evidence type="ECO:0000256" key="7">
    <source>
        <dbReference type="ARBA" id="ARBA00023187"/>
    </source>
</evidence>
<dbReference type="FunFam" id="3.40.50.300:FF:000615">
    <property type="entry name" value="pre-mRNA-splicing factor ATP-dependent RNA helicase DEAH7"/>
    <property type="match status" value="1"/>
</dbReference>
<dbReference type="Pfam" id="PF21010">
    <property type="entry name" value="HA2_C"/>
    <property type="match status" value="1"/>
</dbReference>
<comment type="catalytic activity">
    <reaction evidence="9">
        <text>ATP + H2O = ADP + phosphate + H(+)</text>
        <dbReference type="Rhea" id="RHEA:13065"/>
        <dbReference type="ChEBI" id="CHEBI:15377"/>
        <dbReference type="ChEBI" id="CHEBI:15378"/>
        <dbReference type="ChEBI" id="CHEBI:30616"/>
        <dbReference type="ChEBI" id="CHEBI:43474"/>
        <dbReference type="ChEBI" id="CHEBI:456216"/>
        <dbReference type="EC" id="3.6.4.13"/>
    </reaction>
</comment>
<dbReference type="PROSITE" id="PS51194">
    <property type="entry name" value="HELICASE_CTER"/>
    <property type="match status" value="1"/>
</dbReference>
<keyword evidence="2" id="KW-0507">mRNA processing</keyword>
<dbReference type="Pfam" id="PF04408">
    <property type="entry name" value="WHD_HA2"/>
    <property type="match status" value="1"/>
</dbReference>
<evidence type="ECO:0000259" key="11">
    <source>
        <dbReference type="PROSITE" id="PS51192"/>
    </source>
</evidence>
<dbReference type="GO" id="GO:0003723">
    <property type="term" value="F:RNA binding"/>
    <property type="evidence" value="ECO:0007669"/>
    <property type="project" value="TreeGrafter"/>
</dbReference>
<dbReference type="PANTHER" id="PTHR18934">
    <property type="entry name" value="ATP-DEPENDENT RNA HELICASE"/>
    <property type="match status" value="1"/>
</dbReference>
<dbReference type="SUPFAM" id="SSF52540">
    <property type="entry name" value="P-loop containing nucleoside triphosphate hydrolases"/>
    <property type="match status" value="1"/>
</dbReference>
<dbReference type="FunFam" id="3.40.50.300:FF:000007">
    <property type="entry name" value="Pre-mRNA-splicing factor ATP-dependent RNA helicase"/>
    <property type="match status" value="1"/>
</dbReference>
<feature type="domain" description="Helicase C-terminal" evidence="12">
    <location>
        <begin position="482"/>
        <end position="655"/>
    </location>
</feature>